<reference evidence="2 3" key="1">
    <citation type="submission" date="2016-09" db="EMBL/GenBank/DDBJ databases">
        <authorList>
            <person name="Capua I."/>
            <person name="De Benedictis P."/>
            <person name="Joannis T."/>
            <person name="Lombin L.H."/>
            <person name="Cattoli G."/>
        </authorList>
    </citation>
    <scope>NUCLEOTIDE SEQUENCE [LARGE SCALE GENOMIC DNA]</scope>
    <source>
        <strain evidence="2 3">ISLP-3</strain>
    </source>
</reference>
<dbReference type="OrthoDB" id="5996503at2"/>
<proteinExistence type="predicted"/>
<sequence>MSKLKQLVELARPHLEPGETILGAAQGAYRTTVLRMSTVRKGVLIATDRRVVFYAKKLANFELESVAYQAISSFEQGKDAGGHSITLVTPGRQVHLKWIAEGPDLDTLTRQIKAGMDSARTR</sequence>
<dbReference type="RefSeq" id="WP_093180498.1">
    <property type="nucleotide sequence ID" value="NZ_FMYH01000001.1"/>
</dbReference>
<protein>
    <submittedName>
        <fullName evidence="2">PH domain-containing protein</fullName>
    </submittedName>
</protein>
<keyword evidence="3" id="KW-1185">Reference proteome</keyword>
<dbReference type="Pfam" id="PF14470">
    <property type="entry name" value="bPH_3"/>
    <property type="match status" value="1"/>
</dbReference>
<evidence type="ECO:0000313" key="2">
    <source>
        <dbReference type="EMBL" id="SDB85386.1"/>
    </source>
</evidence>
<organism evidence="2 3">
    <name type="scientific">Sanguibacter gelidistatuariae</name>
    <dbReference type="NCBI Taxonomy" id="1814289"/>
    <lineage>
        <taxon>Bacteria</taxon>
        <taxon>Bacillati</taxon>
        <taxon>Actinomycetota</taxon>
        <taxon>Actinomycetes</taxon>
        <taxon>Micrococcales</taxon>
        <taxon>Sanguibacteraceae</taxon>
        <taxon>Sanguibacter</taxon>
    </lineage>
</organism>
<evidence type="ECO:0000313" key="3">
    <source>
        <dbReference type="Proteomes" id="UP000199039"/>
    </source>
</evidence>
<feature type="domain" description="YokE-like PH" evidence="1">
    <location>
        <begin position="15"/>
        <end position="113"/>
    </location>
</feature>
<gene>
    <name evidence="2" type="ORF">SAMN05216410_0470</name>
</gene>
<dbReference type="Proteomes" id="UP000199039">
    <property type="component" value="Unassembled WGS sequence"/>
</dbReference>
<name>A0A1G6GW71_9MICO</name>
<dbReference type="InterPro" id="IPR039519">
    <property type="entry name" value="YokE-like_PH"/>
</dbReference>
<accession>A0A1G6GW71</accession>
<dbReference type="AlphaFoldDB" id="A0A1G6GW71"/>
<evidence type="ECO:0000259" key="1">
    <source>
        <dbReference type="Pfam" id="PF14470"/>
    </source>
</evidence>
<dbReference type="EMBL" id="FMYH01000001">
    <property type="protein sequence ID" value="SDB85386.1"/>
    <property type="molecule type" value="Genomic_DNA"/>
</dbReference>